<protein>
    <recommendedName>
        <fullName evidence="6">Pseudouridine synthase</fullName>
        <ecNumber evidence="6">5.4.99.-</ecNumber>
    </recommendedName>
</protein>
<evidence type="ECO:0000313" key="10">
    <source>
        <dbReference type="Proteomes" id="UP000580797"/>
    </source>
</evidence>
<dbReference type="Proteomes" id="UP000580797">
    <property type="component" value="Unassembled WGS sequence"/>
</dbReference>
<organism evidence="9 10">
    <name type="scientific">Neomicrococcus aestuarii</name>
    <dbReference type="NCBI Taxonomy" id="556325"/>
    <lineage>
        <taxon>Bacteria</taxon>
        <taxon>Bacillati</taxon>
        <taxon>Actinomycetota</taxon>
        <taxon>Actinomycetes</taxon>
        <taxon>Micrococcales</taxon>
        <taxon>Micrococcaceae</taxon>
        <taxon>Neomicrococcus</taxon>
    </lineage>
</organism>
<comment type="caution">
    <text evidence="9">The sequence shown here is derived from an EMBL/GenBank/DDBJ whole genome shotgun (WGS) entry which is preliminary data.</text>
</comment>
<feature type="domain" description="Pseudouridine synthase RsuA/RluA-like" evidence="7">
    <location>
        <begin position="92"/>
        <end position="246"/>
    </location>
</feature>
<dbReference type="Gene3D" id="3.30.2350.10">
    <property type="entry name" value="Pseudouridine synthase"/>
    <property type="match status" value="1"/>
</dbReference>
<comment type="similarity">
    <text evidence="2 6">Belongs to the pseudouridine synthase RluA family.</text>
</comment>
<proteinExistence type="inferred from homology"/>
<dbReference type="InterPro" id="IPR006145">
    <property type="entry name" value="PsdUridine_synth_RsuA/RluA"/>
</dbReference>
<comment type="function">
    <text evidence="6">Responsible for synthesis of pseudouridine from uracil.</text>
</comment>
<gene>
    <name evidence="9" type="ORF">HD598_002452</name>
</gene>
<dbReference type="RefSeq" id="WP_409366189.1">
    <property type="nucleotide sequence ID" value="NZ_BAAARH010000008.1"/>
</dbReference>
<evidence type="ECO:0000256" key="3">
    <source>
        <dbReference type="ARBA" id="ARBA00023235"/>
    </source>
</evidence>
<dbReference type="Pfam" id="PF00849">
    <property type="entry name" value="PseudoU_synth_2"/>
    <property type="match status" value="1"/>
</dbReference>
<dbReference type="Gene3D" id="3.10.290.10">
    <property type="entry name" value="RNA-binding S4 domain"/>
    <property type="match status" value="1"/>
</dbReference>
<dbReference type="PANTHER" id="PTHR21600:SF44">
    <property type="entry name" value="RIBOSOMAL LARGE SUBUNIT PSEUDOURIDINE SYNTHASE D"/>
    <property type="match status" value="1"/>
</dbReference>
<comment type="catalytic activity">
    <reaction evidence="1 6">
        <text>a uridine in RNA = a pseudouridine in RNA</text>
        <dbReference type="Rhea" id="RHEA:48348"/>
        <dbReference type="Rhea" id="RHEA-COMP:12068"/>
        <dbReference type="Rhea" id="RHEA-COMP:12069"/>
        <dbReference type="ChEBI" id="CHEBI:65314"/>
        <dbReference type="ChEBI" id="CHEBI:65315"/>
    </reaction>
</comment>
<dbReference type="PROSITE" id="PS50889">
    <property type="entry name" value="S4"/>
    <property type="match status" value="1"/>
</dbReference>
<dbReference type="SUPFAM" id="SSF55120">
    <property type="entry name" value="Pseudouridine synthase"/>
    <property type="match status" value="1"/>
</dbReference>
<sequence length="312" mass="34000">MKPEISEDFLIEDDDAGLRLDAFLSARLGEPRGEVAQWCASGWVSVAGQPAAKSRKVRAGETVNVRVPERFDPMAVKVETVQDLKILGEDPDFVVIDKPVGVAAHPSPGWVGPTVVGALAGAGYRISTSGSPERQGIVHRLDVGTSGVMVVAQTERGYTALKRAFKERTPTKVYHAVVQGLPEPLKGTIDAPIGRHPNHSWKFAVLEDGRNAVTHYEVLEAFGAASLVEVHLETGRTHQIRVHFSAMKHPCAGDQTYGADPRLSAELGLVRQWLHAHKLGFPHPVTGEYVEFVSDYPEDLRHALELLRDGAH</sequence>
<dbReference type="PANTHER" id="PTHR21600">
    <property type="entry name" value="MITOCHONDRIAL RNA PSEUDOURIDINE SYNTHASE"/>
    <property type="match status" value="1"/>
</dbReference>
<dbReference type="InterPro" id="IPR050188">
    <property type="entry name" value="RluA_PseudoU_synthase"/>
</dbReference>
<name>A0A7W8TVN9_9MICC</name>
<dbReference type="GO" id="GO:0120159">
    <property type="term" value="F:rRNA pseudouridine synthase activity"/>
    <property type="evidence" value="ECO:0007669"/>
    <property type="project" value="UniProtKB-ARBA"/>
</dbReference>
<reference evidence="9 10" key="1">
    <citation type="submission" date="2020-08" db="EMBL/GenBank/DDBJ databases">
        <title>Sequencing the genomes of 1000 actinobacteria strains.</title>
        <authorList>
            <person name="Klenk H.-P."/>
        </authorList>
    </citation>
    <scope>NUCLEOTIDE SEQUENCE [LARGE SCALE GENOMIC DNA]</scope>
    <source>
        <strain evidence="9 10">DSM 105783</strain>
    </source>
</reference>
<keyword evidence="5" id="KW-0694">RNA-binding</keyword>
<dbReference type="GO" id="GO:0000455">
    <property type="term" value="P:enzyme-directed rRNA pseudouridine synthesis"/>
    <property type="evidence" value="ECO:0007669"/>
    <property type="project" value="TreeGrafter"/>
</dbReference>
<dbReference type="GO" id="GO:0003723">
    <property type="term" value="F:RNA binding"/>
    <property type="evidence" value="ECO:0007669"/>
    <property type="project" value="UniProtKB-KW"/>
</dbReference>
<evidence type="ECO:0000313" key="9">
    <source>
        <dbReference type="EMBL" id="MBB5513765.1"/>
    </source>
</evidence>
<dbReference type="NCBIfam" id="TIGR00005">
    <property type="entry name" value="rluA_subfam"/>
    <property type="match status" value="1"/>
</dbReference>
<dbReference type="PROSITE" id="PS01129">
    <property type="entry name" value="PSI_RLU"/>
    <property type="match status" value="1"/>
</dbReference>
<evidence type="ECO:0000256" key="2">
    <source>
        <dbReference type="ARBA" id="ARBA00010876"/>
    </source>
</evidence>
<evidence type="ECO:0000256" key="4">
    <source>
        <dbReference type="PIRSR" id="PIRSR606225-1"/>
    </source>
</evidence>
<feature type="active site" evidence="4">
    <location>
        <position position="142"/>
    </location>
</feature>
<evidence type="ECO:0000256" key="1">
    <source>
        <dbReference type="ARBA" id="ARBA00000073"/>
    </source>
</evidence>
<evidence type="ECO:0000256" key="6">
    <source>
        <dbReference type="RuleBase" id="RU362028"/>
    </source>
</evidence>
<dbReference type="SUPFAM" id="SSF55174">
    <property type="entry name" value="Alpha-L RNA-binding motif"/>
    <property type="match status" value="1"/>
</dbReference>
<dbReference type="Pfam" id="PF01479">
    <property type="entry name" value="S4"/>
    <property type="match status" value="1"/>
</dbReference>
<dbReference type="InterPro" id="IPR020103">
    <property type="entry name" value="PsdUridine_synth_cat_dom_sf"/>
</dbReference>
<dbReference type="EMBL" id="JACHDR010000001">
    <property type="protein sequence ID" value="MBB5513765.1"/>
    <property type="molecule type" value="Genomic_DNA"/>
</dbReference>
<accession>A0A7W8TVN9</accession>
<dbReference type="InterPro" id="IPR036986">
    <property type="entry name" value="S4_RNA-bd_sf"/>
</dbReference>
<dbReference type="CDD" id="cd02869">
    <property type="entry name" value="PseudoU_synth_RluA_like"/>
    <property type="match status" value="1"/>
</dbReference>
<keyword evidence="3 6" id="KW-0413">Isomerase</keyword>
<evidence type="ECO:0000259" key="8">
    <source>
        <dbReference type="Pfam" id="PF01479"/>
    </source>
</evidence>
<feature type="domain" description="RNA-binding S4" evidence="8">
    <location>
        <begin position="19"/>
        <end position="63"/>
    </location>
</feature>
<evidence type="ECO:0000259" key="7">
    <source>
        <dbReference type="Pfam" id="PF00849"/>
    </source>
</evidence>
<dbReference type="InterPro" id="IPR002942">
    <property type="entry name" value="S4_RNA-bd"/>
</dbReference>
<dbReference type="InterPro" id="IPR006225">
    <property type="entry name" value="PsdUridine_synth_RluC/D"/>
</dbReference>
<evidence type="ECO:0000256" key="5">
    <source>
        <dbReference type="PROSITE-ProRule" id="PRU00182"/>
    </source>
</evidence>
<dbReference type="EC" id="5.4.99.-" evidence="6"/>
<dbReference type="InterPro" id="IPR006224">
    <property type="entry name" value="PsdUridine_synth_RluA-like_CS"/>
</dbReference>
<dbReference type="AlphaFoldDB" id="A0A7W8TVN9"/>